<gene>
    <name evidence="1" type="ORF">H9854_03485</name>
</gene>
<name>A0A9D2B4Y3_9GAMM</name>
<sequence length="75" mass="8703">MRQPIVGYHTDDEGHWVAKLACGHNQHVRHQPPWIERPWVVTEAGRRSRLGLKLECVKCERGEPRDFQVLPLGPQ</sequence>
<evidence type="ECO:0000313" key="2">
    <source>
        <dbReference type="Proteomes" id="UP000824248"/>
    </source>
</evidence>
<dbReference type="Pfam" id="PF12088">
    <property type="entry name" value="DUF3565"/>
    <property type="match status" value="1"/>
</dbReference>
<dbReference type="Proteomes" id="UP000824248">
    <property type="component" value="Unassembled WGS sequence"/>
</dbReference>
<dbReference type="AlphaFoldDB" id="A0A9D2B4Y3"/>
<proteinExistence type="predicted"/>
<reference evidence="1" key="2">
    <citation type="submission" date="2021-04" db="EMBL/GenBank/DDBJ databases">
        <authorList>
            <person name="Gilroy R."/>
        </authorList>
    </citation>
    <scope>NUCLEOTIDE SEQUENCE</scope>
    <source>
        <strain evidence="1">1193</strain>
    </source>
</reference>
<dbReference type="EMBL" id="DXFC01000101">
    <property type="protein sequence ID" value="HIX61285.1"/>
    <property type="molecule type" value="Genomic_DNA"/>
</dbReference>
<reference evidence="1" key="1">
    <citation type="journal article" date="2021" name="PeerJ">
        <title>Extensive microbial diversity within the chicken gut microbiome revealed by metagenomics and culture.</title>
        <authorList>
            <person name="Gilroy R."/>
            <person name="Ravi A."/>
            <person name="Getino M."/>
            <person name="Pursley I."/>
            <person name="Horton D.L."/>
            <person name="Alikhan N.F."/>
            <person name="Baker D."/>
            <person name="Gharbi K."/>
            <person name="Hall N."/>
            <person name="Watson M."/>
            <person name="Adriaenssens E.M."/>
            <person name="Foster-Nyarko E."/>
            <person name="Jarju S."/>
            <person name="Secka A."/>
            <person name="Antonio M."/>
            <person name="Oren A."/>
            <person name="Chaudhuri R.R."/>
            <person name="La Ragione R."/>
            <person name="Hildebrand F."/>
            <person name="Pallen M.J."/>
        </authorList>
    </citation>
    <scope>NUCLEOTIDE SEQUENCE</scope>
    <source>
        <strain evidence="1">1193</strain>
    </source>
</reference>
<comment type="caution">
    <text evidence="1">The sequence shown here is derived from an EMBL/GenBank/DDBJ whole genome shotgun (WGS) entry which is preliminary data.</text>
</comment>
<accession>A0A9D2B4Y3</accession>
<protein>
    <submittedName>
        <fullName evidence="1">DUF3565 domain-containing protein</fullName>
    </submittedName>
</protein>
<organism evidence="1 2">
    <name type="scientific">Candidatus Halomonas stercoripullorum</name>
    <dbReference type="NCBI Taxonomy" id="2838617"/>
    <lineage>
        <taxon>Bacteria</taxon>
        <taxon>Pseudomonadati</taxon>
        <taxon>Pseudomonadota</taxon>
        <taxon>Gammaproteobacteria</taxon>
        <taxon>Oceanospirillales</taxon>
        <taxon>Halomonadaceae</taxon>
        <taxon>Halomonas</taxon>
    </lineage>
</organism>
<evidence type="ECO:0000313" key="1">
    <source>
        <dbReference type="EMBL" id="HIX61285.1"/>
    </source>
</evidence>
<dbReference type="InterPro" id="IPR021948">
    <property type="entry name" value="DUF3565"/>
</dbReference>